<keyword evidence="10" id="KW-0393">Immunoglobulin domain</keyword>
<gene>
    <name evidence="14" type="primary">HEPACAM2</name>
    <name evidence="14" type="ORF">AOXY_G5592</name>
</gene>
<evidence type="ECO:0000259" key="13">
    <source>
        <dbReference type="PROSITE" id="PS50835"/>
    </source>
</evidence>
<keyword evidence="15" id="KW-1185">Reference proteome</keyword>
<dbReference type="InterPro" id="IPR003599">
    <property type="entry name" value="Ig_sub"/>
</dbReference>
<dbReference type="PANTHER" id="PTHR44888">
    <property type="entry name" value="HEPACAM FAMILY MEMBER 2-RELATED"/>
    <property type="match status" value="1"/>
</dbReference>
<dbReference type="InterPro" id="IPR007110">
    <property type="entry name" value="Ig-like_dom"/>
</dbReference>
<dbReference type="InterPro" id="IPR003598">
    <property type="entry name" value="Ig_sub2"/>
</dbReference>
<evidence type="ECO:0000256" key="6">
    <source>
        <dbReference type="ARBA" id="ARBA00023136"/>
    </source>
</evidence>
<accession>A0AAD8GEQ7</accession>
<organism evidence="14 15">
    <name type="scientific">Acipenser oxyrinchus oxyrinchus</name>
    <dbReference type="NCBI Taxonomy" id="40147"/>
    <lineage>
        <taxon>Eukaryota</taxon>
        <taxon>Metazoa</taxon>
        <taxon>Chordata</taxon>
        <taxon>Craniata</taxon>
        <taxon>Vertebrata</taxon>
        <taxon>Euteleostomi</taxon>
        <taxon>Actinopterygii</taxon>
        <taxon>Chondrostei</taxon>
        <taxon>Acipenseriformes</taxon>
        <taxon>Acipenseridae</taxon>
        <taxon>Acipenser</taxon>
    </lineage>
</organism>
<feature type="domain" description="Ig-like" evidence="13">
    <location>
        <begin position="186"/>
        <end position="273"/>
    </location>
</feature>
<name>A0AAD8GEQ7_ACIOX</name>
<dbReference type="AlphaFoldDB" id="A0AAD8GEQ7"/>
<sequence length="497" mass="55664">MCAPLLSVSHGRAGLALLYFPCKCSFQYLYSQNKRVLGWDVFMDLFHSTVYFLLCETLVVFIGTSSAFIKVPLSVIHGIKGEPLVLLVEYTFPTEGQNIQGNWQLRRANNTMHLVTFRDSLPIHDMAMESINKFSLHPPNASLLINKLEDSDDGEYTIQVNVKYKDSVKTQNKTIQVTVNVPVSKPAVHMEPASAAVEDVDNVTMTCSVEYGTRVVYQWLLGGSLVPANPRYTFSADHRKLVISLAKKGDIGKYICVASNLVNKMWSEPTQLNVFYGPYHLKVNSDTGLQTRQVFTVNAGETVLFHCSADSNPPNTYAWIHKVNNMTKEIMTGPHFVVNSGEITLTNEYMCCAYNNVTKKQDETQFTVIVANLGKEKLAQKASSVSPLAVITTISIITIVFMLFVFLWRRCHPKKVIKQMYTRPLMEQKRPHLSGHEDATDDFGIYEFIAIPGTSEPTRVSNRSLSDLDSVHGPNSHTTIYEVIRHVPEASSTAPVK</sequence>
<evidence type="ECO:0000313" key="14">
    <source>
        <dbReference type="EMBL" id="KAK1172897.1"/>
    </source>
</evidence>
<dbReference type="GO" id="GO:0012505">
    <property type="term" value="C:endomembrane system"/>
    <property type="evidence" value="ECO:0007669"/>
    <property type="project" value="UniProtKB-SubCell"/>
</dbReference>
<dbReference type="Proteomes" id="UP001230051">
    <property type="component" value="Unassembled WGS sequence"/>
</dbReference>
<comment type="subcellular location">
    <subcellularLocation>
        <location evidence="1">Cytoplasm</location>
    </subcellularLocation>
    <subcellularLocation>
        <location evidence="11">Endomembrane system</location>
        <topology evidence="11">Single-pass type I membrane protein</topology>
    </subcellularLocation>
</comment>
<dbReference type="GO" id="GO:0005737">
    <property type="term" value="C:cytoplasm"/>
    <property type="evidence" value="ECO:0007669"/>
    <property type="project" value="UniProtKB-SubCell"/>
</dbReference>
<keyword evidence="4" id="KW-0732">Signal</keyword>
<evidence type="ECO:0000256" key="7">
    <source>
        <dbReference type="ARBA" id="ARBA00023157"/>
    </source>
</evidence>
<evidence type="ECO:0000256" key="3">
    <source>
        <dbReference type="ARBA" id="ARBA00022692"/>
    </source>
</evidence>
<dbReference type="InterPro" id="IPR052280">
    <property type="entry name" value="HEPACAM_domain"/>
</dbReference>
<keyword evidence="7" id="KW-1015">Disulfide bond</keyword>
<feature type="domain" description="Ig-like" evidence="13">
    <location>
        <begin position="278"/>
        <end position="367"/>
    </location>
</feature>
<evidence type="ECO:0000256" key="2">
    <source>
        <dbReference type="ARBA" id="ARBA00022490"/>
    </source>
</evidence>
<evidence type="ECO:0000256" key="9">
    <source>
        <dbReference type="ARBA" id="ARBA00023306"/>
    </source>
</evidence>
<keyword evidence="9" id="KW-0131">Cell cycle</keyword>
<evidence type="ECO:0000256" key="10">
    <source>
        <dbReference type="ARBA" id="ARBA00023319"/>
    </source>
</evidence>
<keyword evidence="2" id="KW-0963">Cytoplasm</keyword>
<evidence type="ECO:0000256" key="4">
    <source>
        <dbReference type="ARBA" id="ARBA00022729"/>
    </source>
</evidence>
<dbReference type="PROSITE" id="PS50835">
    <property type="entry name" value="IG_LIKE"/>
    <property type="match status" value="2"/>
</dbReference>
<dbReference type="Gene3D" id="2.60.40.10">
    <property type="entry name" value="Immunoglobulins"/>
    <property type="match status" value="3"/>
</dbReference>
<dbReference type="SUPFAM" id="SSF48726">
    <property type="entry name" value="Immunoglobulin"/>
    <property type="match status" value="3"/>
</dbReference>
<dbReference type="InterPro" id="IPR013783">
    <property type="entry name" value="Ig-like_fold"/>
</dbReference>
<protein>
    <submittedName>
        <fullName evidence="14">HEPACAM family member 2-like isoform X2</fullName>
    </submittedName>
</protein>
<comment type="caution">
    <text evidence="14">The sequence shown here is derived from an EMBL/GenBank/DDBJ whole genome shotgun (WGS) entry which is preliminary data.</text>
</comment>
<dbReference type="InterPro" id="IPR036179">
    <property type="entry name" value="Ig-like_dom_sf"/>
</dbReference>
<evidence type="ECO:0000256" key="8">
    <source>
        <dbReference type="ARBA" id="ARBA00023180"/>
    </source>
</evidence>
<feature type="transmembrane region" description="Helical" evidence="12">
    <location>
        <begin position="388"/>
        <end position="408"/>
    </location>
</feature>
<dbReference type="Pfam" id="PF13927">
    <property type="entry name" value="Ig_3"/>
    <property type="match status" value="1"/>
</dbReference>
<dbReference type="EMBL" id="JAGXEW010000004">
    <property type="protein sequence ID" value="KAK1172897.1"/>
    <property type="molecule type" value="Genomic_DNA"/>
</dbReference>
<keyword evidence="3 12" id="KW-0812">Transmembrane</keyword>
<evidence type="ECO:0000256" key="11">
    <source>
        <dbReference type="ARBA" id="ARBA00046288"/>
    </source>
</evidence>
<evidence type="ECO:0000256" key="1">
    <source>
        <dbReference type="ARBA" id="ARBA00004496"/>
    </source>
</evidence>
<keyword evidence="6 12" id="KW-0472">Membrane</keyword>
<keyword evidence="5 12" id="KW-1133">Transmembrane helix</keyword>
<keyword evidence="8" id="KW-0325">Glycoprotein</keyword>
<proteinExistence type="predicted"/>
<evidence type="ECO:0000256" key="5">
    <source>
        <dbReference type="ARBA" id="ARBA00022989"/>
    </source>
</evidence>
<evidence type="ECO:0000313" key="15">
    <source>
        <dbReference type="Proteomes" id="UP001230051"/>
    </source>
</evidence>
<dbReference type="PANTHER" id="PTHR44888:SF1">
    <property type="entry name" value="HEPACAM FAMILY MEMBER 2"/>
    <property type="match status" value="1"/>
</dbReference>
<evidence type="ECO:0000256" key="12">
    <source>
        <dbReference type="SAM" id="Phobius"/>
    </source>
</evidence>
<dbReference type="SMART" id="SM00409">
    <property type="entry name" value="IG"/>
    <property type="match status" value="3"/>
</dbReference>
<reference evidence="14" key="1">
    <citation type="submission" date="2022-02" db="EMBL/GenBank/DDBJ databases">
        <title>Atlantic sturgeon de novo genome assembly.</title>
        <authorList>
            <person name="Stock M."/>
            <person name="Klopp C."/>
            <person name="Guiguen Y."/>
            <person name="Cabau C."/>
            <person name="Parinello H."/>
            <person name="Santidrian Yebra-Pimentel E."/>
            <person name="Kuhl H."/>
            <person name="Dirks R.P."/>
            <person name="Guessner J."/>
            <person name="Wuertz S."/>
            <person name="Du K."/>
            <person name="Schartl M."/>
        </authorList>
    </citation>
    <scope>NUCLEOTIDE SEQUENCE</scope>
    <source>
        <strain evidence="14">STURGEONOMICS-FGT-2020</strain>
        <tissue evidence="14">Whole blood</tissue>
    </source>
</reference>
<dbReference type="SMART" id="SM00408">
    <property type="entry name" value="IGc2"/>
    <property type="match status" value="2"/>
</dbReference>